<sequence length="271" mass="30880">MTSKATVNALRVALRGDAILTHPRFNKGTAFPISERKTFGLTSRLPYRVNTLEDQCKRAYDQLKTRDTPIRRNTFLQSMKDQNWVLYYALIRRHLKELIPVIYTPTQAEAIANYSHLFRRSEGLYLTYANEDSMEEDFLELTKGKDIQLFVVSDAEAILGIGDQGVGGIGIATAKSAIYTLVGGIDPSKALSVTLDVGTNNEELLNDDLYVGWPHHRVRGQDYDRFVDKFVQLVRKHYPHSLLHFEDFGVDNAKRLLDIYRGQHAVFNDDV</sequence>
<organism evidence="1 2">
    <name type="scientific">Phlebia brevispora</name>
    <dbReference type="NCBI Taxonomy" id="194682"/>
    <lineage>
        <taxon>Eukaryota</taxon>
        <taxon>Fungi</taxon>
        <taxon>Dikarya</taxon>
        <taxon>Basidiomycota</taxon>
        <taxon>Agaricomycotina</taxon>
        <taxon>Agaricomycetes</taxon>
        <taxon>Polyporales</taxon>
        <taxon>Meruliaceae</taxon>
        <taxon>Phlebia</taxon>
    </lineage>
</organism>
<comment type="caution">
    <text evidence="1">The sequence shown here is derived from an EMBL/GenBank/DDBJ whole genome shotgun (WGS) entry which is preliminary data.</text>
</comment>
<accession>A0ACC1RV18</accession>
<gene>
    <name evidence="1" type="ORF">NM688_g8274</name>
</gene>
<reference evidence="1" key="1">
    <citation type="submission" date="2022-07" db="EMBL/GenBank/DDBJ databases">
        <title>Genome Sequence of Phlebia brevispora.</title>
        <authorList>
            <person name="Buettner E."/>
        </authorList>
    </citation>
    <scope>NUCLEOTIDE SEQUENCE</scope>
    <source>
        <strain evidence="1">MPL23</strain>
    </source>
</reference>
<evidence type="ECO:0000313" key="1">
    <source>
        <dbReference type="EMBL" id="KAJ3526321.1"/>
    </source>
</evidence>
<evidence type="ECO:0000313" key="2">
    <source>
        <dbReference type="Proteomes" id="UP001148662"/>
    </source>
</evidence>
<protein>
    <submittedName>
        <fullName evidence="1">Uncharacterized protein</fullName>
    </submittedName>
</protein>
<dbReference type="Proteomes" id="UP001148662">
    <property type="component" value="Unassembled WGS sequence"/>
</dbReference>
<dbReference type="EMBL" id="JANHOG010002175">
    <property type="protein sequence ID" value="KAJ3526321.1"/>
    <property type="molecule type" value="Genomic_DNA"/>
</dbReference>
<name>A0ACC1RV18_9APHY</name>
<proteinExistence type="predicted"/>
<keyword evidence="2" id="KW-1185">Reference proteome</keyword>